<protein>
    <submittedName>
        <fullName evidence="1">Uncharacterized protein</fullName>
    </submittedName>
</protein>
<accession>W1PX96</accession>
<dbReference type="HOGENOM" id="CLU_2044020_0_0_1"/>
<evidence type="ECO:0000313" key="1">
    <source>
        <dbReference type="EMBL" id="ERN12838.1"/>
    </source>
</evidence>
<name>W1PX96_AMBTC</name>
<keyword evidence="2" id="KW-1185">Reference proteome</keyword>
<reference evidence="2" key="1">
    <citation type="journal article" date="2013" name="Science">
        <title>The Amborella genome and the evolution of flowering plants.</title>
        <authorList>
            <consortium name="Amborella Genome Project"/>
        </authorList>
    </citation>
    <scope>NUCLEOTIDE SEQUENCE [LARGE SCALE GENOMIC DNA]</scope>
</reference>
<sequence>SPSFGTCGDTPYAIDVALFAAPGARGSLSCATGVISLVCTRTRFSSCSSVPSPISMRLPFSVDFQGPRNSPLPSSPSRRFRLAFLSLQLLPRTTPLKVRKSVVGEPSLLSVPCLRSPSSQP</sequence>
<dbReference type="Gramene" id="ERN12838">
    <property type="protein sequence ID" value="ERN12838"/>
    <property type="gene ID" value="AMTR_s00180p00050130"/>
</dbReference>
<feature type="non-terminal residue" evidence="1">
    <location>
        <position position="1"/>
    </location>
</feature>
<feature type="non-terminal residue" evidence="1">
    <location>
        <position position="121"/>
    </location>
</feature>
<organism evidence="1 2">
    <name type="scientific">Amborella trichopoda</name>
    <dbReference type="NCBI Taxonomy" id="13333"/>
    <lineage>
        <taxon>Eukaryota</taxon>
        <taxon>Viridiplantae</taxon>
        <taxon>Streptophyta</taxon>
        <taxon>Embryophyta</taxon>
        <taxon>Tracheophyta</taxon>
        <taxon>Spermatophyta</taxon>
        <taxon>Magnoliopsida</taxon>
        <taxon>Amborellales</taxon>
        <taxon>Amborellaceae</taxon>
        <taxon>Amborella</taxon>
    </lineage>
</organism>
<evidence type="ECO:0000313" key="2">
    <source>
        <dbReference type="Proteomes" id="UP000017836"/>
    </source>
</evidence>
<gene>
    <name evidence="1" type="ORF">AMTR_s00180p00050130</name>
</gene>
<dbReference type="Proteomes" id="UP000017836">
    <property type="component" value="Unassembled WGS sequence"/>
</dbReference>
<dbReference type="AlphaFoldDB" id="W1PX96"/>
<proteinExistence type="predicted"/>
<dbReference type="EMBL" id="KI392602">
    <property type="protein sequence ID" value="ERN12838.1"/>
    <property type="molecule type" value="Genomic_DNA"/>
</dbReference>